<sequence length="303" mass="33445">LTPSLAYHGPRNEVFSLACEVRCHLPTPYLSLIFSSLYTRFPTQHFPFRCHHIKIIQKILSAYSVPGSRAPAFLRLTFWSGRGNSRFLYPSLPPTVLRGCPAGALISVPPVVGLPSGKRPLPSSLLYSQAWALSAVTASASGTRPSISSLCTRRAMPRPRLGPRYGVEAGSLGHRKAVGVPGMAASAPRSGEEDDLHIVDSLELPTSDPQYLTELARYRRWGDSVLLVDLAHDDMPQNIVAAASGLKTFNLIPAVGLNVYSMLKHQTLVLTLQTVAFLEEKLLWHDSRYTPLYPFRLPYRDFP</sequence>
<dbReference type="AlphaFoldDB" id="A0A452S2J7"/>
<dbReference type="PANTHER" id="PTHR10746:SF6">
    <property type="entry name" value="LARGE RIBOSOMAL SUBUNIT PROTEIN UL4M"/>
    <property type="match status" value="1"/>
</dbReference>
<dbReference type="SUPFAM" id="SSF52166">
    <property type="entry name" value="Ribosomal protein L4"/>
    <property type="match status" value="1"/>
</dbReference>
<reference evidence="5" key="3">
    <citation type="submission" date="2025-09" db="UniProtKB">
        <authorList>
            <consortium name="Ensembl"/>
        </authorList>
    </citation>
    <scope>IDENTIFICATION</scope>
</reference>
<dbReference type="Pfam" id="PF00573">
    <property type="entry name" value="Ribosomal_L4"/>
    <property type="match status" value="1"/>
</dbReference>
<name>A0A452S2J7_URSAM</name>
<dbReference type="PANTHER" id="PTHR10746">
    <property type="entry name" value="50S RIBOSOMAL PROTEIN L4"/>
    <property type="match status" value="1"/>
</dbReference>
<keyword evidence="2" id="KW-0689">Ribosomal protein</keyword>
<keyword evidence="3" id="KW-0687">Ribonucleoprotein</keyword>
<accession>A0A452S2J7</accession>
<dbReference type="Proteomes" id="UP000291022">
    <property type="component" value="Unassembled WGS sequence"/>
</dbReference>
<dbReference type="Ensembl" id="ENSUAMT00000029344.1">
    <property type="protein sequence ID" value="ENSUAMP00000026303.1"/>
    <property type="gene ID" value="ENSUAMG00000020392.1"/>
</dbReference>
<dbReference type="GO" id="GO:0003735">
    <property type="term" value="F:structural constituent of ribosome"/>
    <property type="evidence" value="ECO:0007669"/>
    <property type="project" value="InterPro"/>
</dbReference>
<dbReference type="GO" id="GO:1990904">
    <property type="term" value="C:ribonucleoprotein complex"/>
    <property type="evidence" value="ECO:0007669"/>
    <property type="project" value="UniProtKB-KW"/>
</dbReference>
<dbReference type="GO" id="GO:0006412">
    <property type="term" value="P:translation"/>
    <property type="evidence" value="ECO:0007669"/>
    <property type="project" value="InterPro"/>
</dbReference>
<dbReference type="InterPro" id="IPR023574">
    <property type="entry name" value="Ribosomal_uL4_dom_sf"/>
</dbReference>
<protein>
    <recommendedName>
        <fullName evidence="4">Large ribosomal subunit protein uL4m</fullName>
    </recommendedName>
</protein>
<gene>
    <name evidence="5" type="primary">MRPL4</name>
</gene>
<evidence type="ECO:0000256" key="2">
    <source>
        <dbReference type="ARBA" id="ARBA00022980"/>
    </source>
</evidence>
<evidence type="ECO:0000313" key="6">
    <source>
        <dbReference type="Proteomes" id="UP000291022"/>
    </source>
</evidence>
<evidence type="ECO:0000256" key="4">
    <source>
        <dbReference type="ARBA" id="ARBA00040565"/>
    </source>
</evidence>
<keyword evidence="6" id="KW-1185">Reference proteome</keyword>
<dbReference type="GO" id="GO:0005840">
    <property type="term" value="C:ribosome"/>
    <property type="evidence" value="ECO:0007669"/>
    <property type="project" value="UniProtKB-KW"/>
</dbReference>
<proteinExistence type="inferred from homology"/>
<dbReference type="Gene3D" id="3.40.1370.10">
    <property type="match status" value="1"/>
</dbReference>
<evidence type="ECO:0000256" key="1">
    <source>
        <dbReference type="ARBA" id="ARBA00010528"/>
    </source>
</evidence>
<evidence type="ECO:0000256" key="3">
    <source>
        <dbReference type="ARBA" id="ARBA00023274"/>
    </source>
</evidence>
<organism evidence="5 6">
    <name type="scientific">Ursus americanus</name>
    <name type="common">American black bear</name>
    <name type="synonym">Euarctos americanus</name>
    <dbReference type="NCBI Taxonomy" id="9643"/>
    <lineage>
        <taxon>Eukaryota</taxon>
        <taxon>Metazoa</taxon>
        <taxon>Chordata</taxon>
        <taxon>Craniata</taxon>
        <taxon>Vertebrata</taxon>
        <taxon>Euteleostomi</taxon>
        <taxon>Mammalia</taxon>
        <taxon>Eutheria</taxon>
        <taxon>Laurasiatheria</taxon>
        <taxon>Carnivora</taxon>
        <taxon>Caniformia</taxon>
        <taxon>Ursidae</taxon>
        <taxon>Ursus</taxon>
    </lineage>
</organism>
<dbReference type="InterPro" id="IPR013005">
    <property type="entry name" value="Ribosomal_uL4-like"/>
</dbReference>
<dbReference type="InterPro" id="IPR002136">
    <property type="entry name" value="Ribosomal_uL4"/>
</dbReference>
<dbReference type="GeneTree" id="ENSGT00390000014512"/>
<comment type="similarity">
    <text evidence="1">Belongs to the universal ribosomal protein uL4 family.</text>
</comment>
<reference evidence="5" key="2">
    <citation type="submission" date="2025-08" db="UniProtKB">
        <authorList>
            <consortium name="Ensembl"/>
        </authorList>
    </citation>
    <scope>IDENTIFICATION</scope>
</reference>
<reference evidence="6" key="1">
    <citation type="submission" date="2016-06" db="EMBL/GenBank/DDBJ databases">
        <title>De novo assembly and RNA-Seq shows season-dependent expression and editing in black bear kidneys.</title>
        <authorList>
            <person name="Korstanje R."/>
            <person name="Srivastava A."/>
            <person name="Sarsani V.K."/>
            <person name="Sheehan S.M."/>
            <person name="Seger R.L."/>
            <person name="Barter M.E."/>
            <person name="Lindqvist C."/>
            <person name="Brody L.C."/>
            <person name="Mullikin J.C."/>
        </authorList>
    </citation>
    <scope>NUCLEOTIDE SEQUENCE [LARGE SCALE GENOMIC DNA]</scope>
</reference>
<evidence type="ECO:0000313" key="5">
    <source>
        <dbReference type="Ensembl" id="ENSUAMP00000026303.1"/>
    </source>
</evidence>